<dbReference type="SMART" id="SM01254">
    <property type="entry name" value="KLRAQ"/>
    <property type="match status" value="1"/>
</dbReference>
<gene>
    <name evidence="4" type="ORF">RUM44_001069</name>
</gene>
<dbReference type="EMBL" id="JAWJWF010000003">
    <property type="protein sequence ID" value="KAK6635815.1"/>
    <property type="molecule type" value="Genomic_DNA"/>
</dbReference>
<reference evidence="4 5" key="1">
    <citation type="submission" date="2023-09" db="EMBL/GenBank/DDBJ databases">
        <title>Genomes of two closely related lineages of the louse Polyplax serrata with different host specificities.</title>
        <authorList>
            <person name="Martinu J."/>
            <person name="Tarabai H."/>
            <person name="Stefka J."/>
            <person name="Hypsa V."/>
        </authorList>
    </citation>
    <scope>NUCLEOTIDE SEQUENCE [LARGE SCALE GENOMIC DNA]</scope>
    <source>
        <strain evidence="4">98ZLc_SE</strain>
    </source>
</reference>
<dbReference type="InterPro" id="IPR040024">
    <property type="entry name" value="PPP1R21"/>
</dbReference>
<dbReference type="InterPro" id="IPR019343">
    <property type="entry name" value="PPP1R21_N"/>
</dbReference>
<dbReference type="Pfam" id="PF10205">
    <property type="entry name" value="KLRAQ"/>
    <property type="match status" value="1"/>
</dbReference>
<dbReference type="Pfam" id="PF21636">
    <property type="entry name" value="PPP1R21_C"/>
    <property type="match status" value="1"/>
</dbReference>
<evidence type="ECO:0000259" key="3">
    <source>
        <dbReference type="SMART" id="SM01254"/>
    </source>
</evidence>
<feature type="coiled-coil region" evidence="1">
    <location>
        <begin position="539"/>
        <end position="633"/>
    </location>
</feature>
<proteinExistence type="predicted"/>
<name>A0ABR1B6L9_POLSC</name>
<dbReference type="PANTHER" id="PTHR21448">
    <property type="entry name" value="SMOOTH MUSCLE MYOSIN HEAVY CHAIN-RELATED"/>
    <property type="match status" value="1"/>
</dbReference>
<organism evidence="4 5">
    <name type="scientific">Polyplax serrata</name>
    <name type="common">Common mouse louse</name>
    <dbReference type="NCBI Taxonomy" id="468196"/>
    <lineage>
        <taxon>Eukaryota</taxon>
        <taxon>Metazoa</taxon>
        <taxon>Ecdysozoa</taxon>
        <taxon>Arthropoda</taxon>
        <taxon>Hexapoda</taxon>
        <taxon>Insecta</taxon>
        <taxon>Pterygota</taxon>
        <taxon>Neoptera</taxon>
        <taxon>Paraneoptera</taxon>
        <taxon>Psocodea</taxon>
        <taxon>Troctomorpha</taxon>
        <taxon>Phthiraptera</taxon>
        <taxon>Anoplura</taxon>
        <taxon>Polyplacidae</taxon>
        <taxon>Polyplax</taxon>
    </lineage>
</organism>
<feature type="coiled-coil region" evidence="1">
    <location>
        <begin position="61"/>
        <end position="204"/>
    </location>
</feature>
<evidence type="ECO:0000313" key="5">
    <source>
        <dbReference type="Proteomes" id="UP001359485"/>
    </source>
</evidence>
<evidence type="ECO:0000256" key="2">
    <source>
        <dbReference type="SAM" id="MobiDB-lite"/>
    </source>
</evidence>
<feature type="region of interest" description="Disordered" evidence="2">
    <location>
        <begin position="481"/>
        <end position="509"/>
    </location>
</feature>
<sequence>MSVSLLEGNSVPLDLPAKYQKLASEYAKIKAQFGVLKKAVIDEQNQTSELKEILRTKDQHLRKAEQELHSLNFRNQQLTKRVTILQDELDSAQGCSKPKLKGNLKDYNNSVIEEELQKKIAENAHLISTLEEQNEMYENEKFKLNQKIELQEHQLKEYQTHLSNTESTKLGKCETEIKHLMSRLNQKDDEIKRLYNEIKQLKSDLIGKNHAVTNADLKEKFKKLIQNLPLQELLTLLSQFYQQIEGRYNKLMNSEQFKKLEEVNQRNRLMLQDFIDKYLLYLNADVEHDILQDTEQFCGNIQQYILISQEFCRCLECSKDHDIIAVCKEIISTIENHWNQFNSTVKKYNSPNFSLAMGEELINNIFDTFRSFRSTCDYYLSIFNEKFKAHSVEKVSETEILKILSNMSLQSSSIYRKLTENSSFLGQVIEIHMYKINQKAVVTQSEQCCENWKHEIELLKVAHAKKIKDLEDQISCLSEATTPRSTNSGHVLQSPVEENEESDNPEVKTSSVFDGLEVRDETEYLKFFNARANKLIADRQYAESRVTVLKDECEALQRRLGHSLESRLVLEDSLKQTQNTVDRLQEELHTTTINYEEQLQSMSEHMANMNEKLASQQEEIEILRHELTEKNIKKGK</sequence>
<dbReference type="Proteomes" id="UP001359485">
    <property type="component" value="Unassembled WGS sequence"/>
</dbReference>
<feature type="domain" description="Protein phosphatase 1 regulatory subunit 21 N-terminal" evidence="3">
    <location>
        <begin position="20"/>
        <end position="116"/>
    </location>
</feature>
<dbReference type="PANTHER" id="PTHR21448:SF0">
    <property type="entry name" value="PROTEIN PHOSPHATASE 1 REGULATORY SUBUNIT 21"/>
    <property type="match status" value="1"/>
</dbReference>
<accession>A0ABR1B6L9</accession>
<feature type="compositionally biased region" description="Polar residues" evidence="2">
    <location>
        <begin position="481"/>
        <end position="491"/>
    </location>
</feature>
<evidence type="ECO:0000313" key="4">
    <source>
        <dbReference type="EMBL" id="KAK6635815.1"/>
    </source>
</evidence>
<keyword evidence="5" id="KW-1185">Reference proteome</keyword>
<keyword evidence="1" id="KW-0175">Coiled coil</keyword>
<comment type="caution">
    <text evidence="4">The sequence shown here is derived from an EMBL/GenBank/DDBJ whole genome shotgun (WGS) entry which is preliminary data.</text>
</comment>
<evidence type="ECO:0000256" key="1">
    <source>
        <dbReference type="SAM" id="Coils"/>
    </source>
</evidence>
<dbReference type="InterPro" id="IPR049372">
    <property type="entry name" value="PPP1R21_C"/>
</dbReference>
<protein>
    <recommendedName>
        <fullName evidence="3">Protein phosphatase 1 regulatory subunit 21 N-terminal domain-containing protein</fullName>
    </recommendedName>
</protein>